<sequence>MDYFRGWVAITMIQQLGILVRISVDSESLQIAFFKSTISRKAARPYVSLFLVFTIQQLMLKLALQFDIKNKTLNFIHVVFSIVTLVFFVLETFLYQYFELTNSSMIQMGFNLISVIFTLIMWPKLKEEESVEEHRPRRVIAKHFMETQVRGFNTTDVPQEPKKTK</sequence>
<evidence type="ECO:0000313" key="2">
    <source>
        <dbReference type="EMBL" id="CAD5224316.1"/>
    </source>
</evidence>
<protein>
    <submittedName>
        <fullName evidence="2">Uncharacterized protein</fullName>
    </submittedName>
</protein>
<dbReference type="AlphaFoldDB" id="A0A811L561"/>
<proteinExistence type="predicted"/>
<keyword evidence="3" id="KW-1185">Reference proteome</keyword>
<dbReference type="OrthoDB" id="5839541at2759"/>
<dbReference type="Proteomes" id="UP000783686">
    <property type="component" value="Unassembled WGS sequence"/>
</dbReference>
<feature type="transmembrane region" description="Helical" evidence="1">
    <location>
        <begin position="104"/>
        <end position="122"/>
    </location>
</feature>
<dbReference type="EMBL" id="CAJFCW020000005">
    <property type="protein sequence ID" value="CAG9119801.1"/>
    <property type="molecule type" value="Genomic_DNA"/>
</dbReference>
<gene>
    <name evidence="2" type="ORF">BOKJ2_LOCUS11018</name>
</gene>
<keyword evidence="1" id="KW-0472">Membrane</keyword>
<dbReference type="Proteomes" id="UP000614601">
    <property type="component" value="Unassembled WGS sequence"/>
</dbReference>
<comment type="caution">
    <text evidence="2">The sequence shown here is derived from an EMBL/GenBank/DDBJ whole genome shotgun (WGS) entry which is preliminary data.</text>
</comment>
<accession>A0A811L561</accession>
<keyword evidence="1" id="KW-0812">Transmembrane</keyword>
<reference evidence="2" key="1">
    <citation type="submission" date="2020-09" db="EMBL/GenBank/DDBJ databases">
        <authorList>
            <person name="Kikuchi T."/>
        </authorList>
    </citation>
    <scope>NUCLEOTIDE SEQUENCE</scope>
    <source>
        <strain evidence="2">SH1</strain>
    </source>
</reference>
<organism evidence="2 3">
    <name type="scientific">Bursaphelenchus okinawaensis</name>
    <dbReference type="NCBI Taxonomy" id="465554"/>
    <lineage>
        <taxon>Eukaryota</taxon>
        <taxon>Metazoa</taxon>
        <taxon>Ecdysozoa</taxon>
        <taxon>Nematoda</taxon>
        <taxon>Chromadorea</taxon>
        <taxon>Rhabditida</taxon>
        <taxon>Tylenchina</taxon>
        <taxon>Tylenchomorpha</taxon>
        <taxon>Aphelenchoidea</taxon>
        <taxon>Aphelenchoididae</taxon>
        <taxon>Bursaphelenchus</taxon>
    </lineage>
</organism>
<keyword evidence="1" id="KW-1133">Transmembrane helix</keyword>
<evidence type="ECO:0000256" key="1">
    <source>
        <dbReference type="SAM" id="Phobius"/>
    </source>
</evidence>
<name>A0A811L561_9BILA</name>
<evidence type="ECO:0000313" key="3">
    <source>
        <dbReference type="Proteomes" id="UP000614601"/>
    </source>
</evidence>
<feature type="transmembrane region" description="Helical" evidence="1">
    <location>
        <begin position="75"/>
        <end position="98"/>
    </location>
</feature>
<dbReference type="EMBL" id="CAJFDH010000005">
    <property type="protein sequence ID" value="CAD5224316.1"/>
    <property type="molecule type" value="Genomic_DNA"/>
</dbReference>